<keyword evidence="2" id="KW-1185">Reference proteome</keyword>
<evidence type="ECO:0000313" key="2">
    <source>
        <dbReference type="Proteomes" id="UP000307720"/>
    </source>
</evidence>
<comment type="caution">
    <text evidence="1">The sequence shown here is derived from an EMBL/GenBank/DDBJ whole genome shotgun (WGS) entry which is preliminary data.</text>
</comment>
<dbReference type="Proteomes" id="UP000307720">
    <property type="component" value="Unassembled WGS sequence"/>
</dbReference>
<name>A0AC61R1L4_9FIRM</name>
<accession>A0AC61R1L4</accession>
<reference evidence="1" key="1">
    <citation type="submission" date="2019-04" db="EMBL/GenBank/DDBJ databases">
        <title>Microbes associate with the intestines of laboratory mice.</title>
        <authorList>
            <person name="Navarre W."/>
            <person name="Wong E."/>
            <person name="Huang K."/>
            <person name="Tropini C."/>
            <person name="Ng K."/>
            <person name="Yu B."/>
        </authorList>
    </citation>
    <scope>NUCLEOTIDE SEQUENCE</scope>
    <source>
        <strain evidence="1">NM72_1-8</strain>
    </source>
</reference>
<dbReference type="EMBL" id="SRZB01000003">
    <property type="protein sequence ID" value="TGY00058.1"/>
    <property type="molecule type" value="Genomic_DNA"/>
</dbReference>
<protein>
    <submittedName>
        <fullName evidence="1">Glycosyltransferase</fullName>
    </submittedName>
</protein>
<evidence type="ECO:0000313" key="1">
    <source>
        <dbReference type="EMBL" id="TGY00058.1"/>
    </source>
</evidence>
<sequence>MSDKIKVSVVLPVYNVERYLQQCMDGILGQTLKEIEVICIDDGSADGSLGILREYERRDSRVQVLTGENHGAAAARNRGMERACGEYLIFLDSDDFYEPEMLERACRRAGETQADVTIFRGDRYDDTLENYIQMDYSIKRGQLPGKNPFCWRDMPDRIFTFAVGWAWDKLYRREFVEAAELKFQELRTSNDLYFVFSSLVKAEKVCIVEELLVHHRIHVKGSLSATREKSWNCFYEACKALQDELRKMGVYGKLEKGFVNWALHFCFWNLDTIEGSAYEKVYDLLCGECSERFGFFSHGREYYAQPELYDRLGAMRERSCIGYLLGENRRLAEENKEKQRRIEELKDENRAVKDSATFRTGKVITALPGKIKRAVKRG</sequence>
<proteinExistence type="predicted"/>
<gene>
    <name evidence="1" type="ORF">E5357_03295</name>
</gene>
<organism evidence="1 2">
    <name type="scientific">Hominisplanchenecus murintestinalis</name>
    <dbReference type="NCBI Taxonomy" id="2941517"/>
    <lineage>
        <taxon>Bacteria</taxon>
        <taxon>Bacillati</taxon>
        <taxon>Bacillota</taxon>
        <taxon>Clostridia</taxon>
        <taxon>Lachnospirales</taxon>
        <taxon>Lachnospiraceae</taxon>
        <taxon>Hominisplanchenecus</taxon>
    </lineage>
</organism>